<keyword evidence="3 5" id="KW-0547">Nucleotide-binding</keyword>
<dbReference type="InterPro" id="IPR045851">
    <property type="entry name" value="AMP-bd_C_sf"/>
</dbReference>
<feature type="domain" description="Acetyl-coenzyme A synthetase N-terminal" evidence="8">
    <location>
        <begin position="130"/>
        <end position="194"/>
    </location>
</feature>
<dbReference type="InterPro" id="IPR000873">
    <property type="entry name" value="AMP-dep_synth/lig_dom"/>
</dbReference>
<dbReference type="PANTHER" id="PTHR24095">
    <property type="entry name" value="ACETYL-COENZYME A SYNTHETASE"/>
    <property type="match status" value="1"/>
</dbReference>
<dbReference type="CDD" id="cd05966">
    <property type="entry name" value="ACS"/>
    <property type="match status" value="1"/>
</dbReference>
<dbReference type="Gene3D" id="3.40.50.12780">
    <property type="entry name" value="N-terminal domain of ligase-like"/>
    <property type="match status" value="1"/>
</dbReference>
<dbReference type="FunFam" id="3.40.50.12780:FF:000001">
    <property type="entry name" value="Acetyl-coenzyme A synthetase"/>
    <property type="match status" value="1"/>
</dbReference>
<dbReference type="InterPro" id="IPR042099">
    <property type="entry name" value="ANL_N_sf"/>
</dbReference>
<organism evidence="9 10">
    <name type="scientific">Cyanidium caldarium</name>
    <name type="common">Red alga</name>
    <dbReference type="NCBI Taxonomy" id="2771"/>
    <lineage>
        <taxon>Eukaryota</taxon>
        <taxon>Rhodophyta</taxon>
        <taxon>Bangiophyceae</taxon>
        <taxon>Cyanidiales</taxon>
        <taxon>Cyanidiaceae</taxon>
        <taxon>Cyanidium</taxon>
    </lineage>
</organism>
<dbReference type="InterPro" id="IPR025110">
    <property type="entry name" value="AMP-bd_C"/>
</dbReference>
<comment type="similarity">
    <text evidence="1 5">Belongs to the ATP-dependent AMP-binding enzyme family.</text>
</comment>
<dbReference type="FunFam" id="3.30.300.30:FF:000004">
    <property type="entry name" value="Acetyl-coenzyme A synthetase"/>
    <property type="match status" value="1"/>
</dbReference>
<evidence type="ECO:0000313" key="10">
    <source>
        <dbReference type="Proteomes" id="UP001301350"/>
    </source>
</evidence>
<dbReference type="AlphaFoldDB" id="A0AAV9IT18"/>
<feature type="domain" description="AMP-binding enzyme C-terminal" evidence="7">
    <location>
        <begin position="684"/>
        <end position="762"/>
    </location>
</feature>
<evidence type="ECO:0000256" key="1">
    <source>
        <dbReference type="ARBA" id="ARBA00006432"/>
    </source>
</evidence>
<evidence type="ECO:0000256" key="3">
    <source>
        <dbReference type="ARBA" id="ARBA00022741"/>
    </source>
</evidence>
<comment type="catalytic activity">
    <reaction evidence="5">
        <text>acetate + ATP + CoA = acetyl-CoA + AMP + diphosphate</text>
        <dbReference type="Rhea" id="RHEA:23176"/>
        <dbReference type="ChEBI" id="CHEBI:30089"/>
        <dbReference type="ChEBI" id="CHEBI:30616"/>
        <dbReference type="ChEBI" id="CHEBI:33019"/>
        <dbReference type="ChEBI" id="CHEBI:57287"/>
        <dbReference type="ChEBI" id="CHEBI:57288"/>
        <dbReference type="ChEBI" id="CHEBI:456215"/>
        <dbReference type="EC" id="6.2.1.1"/>
    </reaction>
</comment>
<dbReference type="PANTHER" id="PTHR24095:SF14">
    <property type="entry name" value="ACETYL-COENZYME A SYNTHETASE 1"/>
    <property type="match status" value="1"/>
</dbReference>
<evidence type="ECO:0000259" key="7">
    <source>
        <dbReference type="Pfam" id="PF13193"/>
    </source>
</evidence>
<evidence type="ECO:0000256" key="5">
    <source>
        <dbReference type="RuleBase" id="RU361147"/>
    </source>
</evidence>
<dbReference type="GO" id="GO:0016208">
    <property type="term" value="F:AMP binding"/>
    <property type="evidence" value="ECO:0007669"/>
    <property type="project" value="InterPro"/>
</dbReference>
<dbReference type="EMBL" id="JANCYW010000004">
    <property type="protein sequence ID" value="KAK4535326.1"/>
    <property type="molecule type" value="Genomic_DNA"/>
</dbReference>
<dbReference type="Gene3D" id="3.30.300.30">
    <property type="match status" value="1"/>
</dbReference>
<reference evidence="9 10" key="1">
    <citation type="submission" date="2022-07" db="EMBL/GenBank/DDBJ databases">
        <title>Genome-wide signatures of adaptation to extreme environments.</title>
        <authorList>
            <person name="Cho C.H."/>
            <person name="Yoon H.S."/>
        </authorList>
    </citation>
    <scope>NUCLEOTIDE SEQUENCE [LARGE SCALE GENOMIC DNA]</scope>
    <source>
        <strain evidence="9 10">DBV 063 E5</strain>
    </source>
</reference>
<dbReference type="GO" id="GO:0019427">
    <property type="term" value="P:acetyl-CoA biosynthetic process from acetate"/>
    <property type="evidence" value="ECO:0007669"/>
    <property type="project" value="InterPro"/>
</dbReference>
<dbReference type="Proteomes" id="UP001301350">
    <property type="component" value="Unassembled WGS sequence"/>
</dbReference>
<protein>
    <recommendedName>
        <fullName evidence="5">Acetyl-coenzyme A synthetase</fullName>
        <ecNumber evidence="5">6.2.1.1</ecNumber>
    </recommendedName>
</protein>
<proteinExistence type="inferred from homology"/>
<evidence type="ECO:0000256" key="2">
    <source>
        <dbReference type="ARBA" id="ARBA00022598"/>
    </source>
</evidence>
<feature type="domain" description="AMP-dependent synthetase/ligase" evidence="6">
    <location>
        <begin position="201"/>
        <end position="623"/>
    </location>
</feature>
<dbReference type="GO" id="GO:0005524">
    <property type="term" value="F:ATP binding"/>
    <property type="evidence" value="ECO:0007669"/>
    <property type="project" value="UniProtKB-UniRule"/>
</dbReference>
<keyword evidence="4 5" id="KW-0067">ATP-binding</keyword>
<evidence type="ECO:0000256" key="4">
    <source>
        <dbReference type="ARBA" id="ARBA00022840"/>
    </source>
</evidence>
<dbReference type="InterPro" id="IPR020845">
    <property type="entry name" value="AMP-binding_CS"/>
</dbReference>
<sequence>MYAGRESVAQGLLFVTPLVRTGWTARGGSADGRRRDYRSRRSVVTWRPGGPLRRAGLSCCPLHPPFRGRGRLSDGPRLGVMATDGAPSTTSAAVGNEVELAAAGRTTQGVPPSDTYLKESGHWIADFAEYADMYRRSVREPERFWTELAAREFVWHPSAAPTVGDALQANFDVRHGRIEVQWFRNARTNICYNAVDRHVHAGRGDQVAFHYEANDVDDARAHRAITYAQLLEMVRRMAQVLRDAGVQRGEPVAIYMPMVPELPAAMLACARIGAVHSVVFGGFSAESLAGRIADAQCRVVITCDGVMRGSKLVLLKQVADEAIALCESRQPGFRVHTQLVLRRVPERLPHVTMMPGRDRDLHQAMAAVDLSAAAAPATATTNGAEAVATDGPLLAADVEWVHAEEPLFILYTSGSTGKPKGVLHTVGGYMVGAASTFKYAFNVRPDDVYFCTADCGWITGHSYGVYGPMLNGATQVLFEGVPTWPDAGRLWAIVDKYRVTHLYTAPTAIRALKKAGDAFVKRYSRRSLKLLATVGEPINPQVWGWYHQVVGDGRCNVVDTYWQTETGAHMIVSPPVRGFQQKPGSAGVPFFGVQLAVLDASGREIPFQPGVESEGLLCIRAPWPSCIRSIYGDHERMESVYFKPFPGYYLTGDGCRRDGEGYFWLTGRVDDVINVSGHRMGTAEVESALLRHPAVAEAAVVGMPHEIKGEGICCFVTLNDGYDGSGALRDELVQMCRREIGPIASPDRVQWAAGLPKTRSGKIMRRILRKLAEQGKHLDVASLGDLSTLADPSVVDALVRDYVEE</sequence>
<evidence type="ECO:0000259" key="8">
    <source>
        <dbReference type="Pfam" id="PF16177"/>
    </source>
</evidence>
<dbReference type="NCBIfam" id="TIGR02188">
    <property type="entry name" value="Ac_CoA_lig_AcsA"/>
    <property type="match status" value="1"/>
</dbReference>
<dbReference type="SUPFAM" id="SSF56801">
    <property type="entry name" value="Acetyl-CoA synthetase-like"/>
    <property type="match status" value="1"/>
</dbReference>
<comment type="caution">
    <text evidence="9">The sequence shown here is derived from an EMBL/GenBank/DDBJ whole genome shotgun (WGS) entry which is preliminary data.</text>
</comment>
<dbReference type="Pfam" id="PF16177">
    <property type="entry name" value="ACAS_N"/>
    <property type="match status" value="1"/>
</dbReference>
<gene>
    <name evidence="9" type="ORF">CDCA_CDCA04G1351</name>
</gene>
<keyword evidence="2 5" id="KW-0436">Ligase</keyword>
<evidence type="ECO:0000313" key="9">
    <source>
        <dbReference type="EMBL" id="KAK4535326.1"/>
    </source>
</evidence>
<dbReference type="EC" id="6.2.1.1" evidence="5"/>
<dbReference type="InterPro" id="IPR032387">
    <property type="entry name" value="ACAS_N"/>
</dbReference>
<keyword evidence="10" id="KW-1185">Reference proteome</keyword>
<dbReference type="Pfam" id="PF00501">
    <property type="entry name" value="AMP-binding"/>
    <property type="match status" value="1"/>
</dbReference>
<accession>A0AAV9IT18</accession>
<dbReference type="InterPro" id="IPR011904">
    <property type="entry name" value="Ac_CoA_lig"/>
</dbReference>
<evidence type="ECO:0000259" key="6">
    <source>
        <dbReference type="Pfam" id="PF00501"/>
    </source>
</evidence>
<dbReference type="PROSITE" id="PS00455">
    <property type="entry name" value="AMP_BINDING"/>
    <property type="match status" value="1"/>
</dbReference>
<dbReference type="Pfam" id="PF13193">
    <property type="entry name" value="AMP-binding_C"/>
    <property type="match status" value="1"/>
</dbReference>
<name>A0AAV9IT18_CYACA</name>
<dbReference type="GO" id="GO:0003987">
    <property type="term" value="F:acetate-CoA ligase activity"/>
    <property type="evidence" value="ECO:0007669"/>
    <property type="project" value="UniProtKB-UniRule"/>
</dbReference>